<accession>A0A411X189</accession>
<keyword evidence="1" id="KW-0732">Signal</keyword>
<evidence type="ECO:0000256" key="1">
    <source>
        <dbReference type="SAM" id="SignalP"/>
    </source>
</evidence>
<proteinExistence type="predicted"/>
<dbReference type="Proteomes" id="UP000292307">
    <property type="component" value="Chromosome"/>
</dbReference>
<reference evidence="2" key="1">
    <citation type="journal article" date="2014" name="Int. J. Syst. Evol. Microbiol.">
        <title>Complete genome sequence of Corynebacterium casei LMG S-19264T (=DSM 44701T), isolated from a smear-ripened cheese.</title>
        <authorList>
            <consortium name="US DOE Joint Genome Institute (JGI-PGF)"/>
            <person name="Walter F."/>
            <person name="Albersmeier A."/>
            <person name="Kalinowski J."/>
            <person name="Ruckert C."/>
        </authorList>
    </citation>
    <scope>NUCLEOTIDE SEQUENCE</scope>
    <source>
        <strain evidence="2">KCTC 12343</strain>
    </source>
</reference>
<dbReference type="EMBL" id="CP036401">
    <property type="protein sequence ID" value="QBI02698.1"/>
    <property type="molecule type" value="Genomic_DNA"/>
</dbReference>
<name>A0A411X189_9BURK</name>
<dbReference type="NCBIfam" id="NF047539">
    <property type="entry name" value="XAC2610_fam"/>
    <property type="match status" value="1"/>
</dbReference>
<protein>
    <recommendedName>
        <fullName evidence="6">VCBS repeat-containing protein</fullName>
    </recommendedName>
</protein>
<feature type="signal peptide" evidence="1">
    <location>
        <begin position="1"/>
        <end position="21"/>
    </location>
</feature>
<dbReference type="EMBL" id="BMWV01000024">
    <property type="protein sequence ID" value="GGY68602.1"/>
    <property type="molecule type" value="Genomic_DNA"/>
</dbReference>
<reference evidence="2" key="3">
    <citation type="submission" date="2022-12" db="EMBL/GenBank/DDBJ databases">
        <authorList>
            <person name="Sun Q."/>
            <person name="Kim S."/>
        </authorList>
    </citation>
    <scope>NUCLEOTIDE SEQUENCE</scope>
    <source>
        <strain evidence="2">KCTC 12343</strain>
    </source>
</reference>
<evidence type="ECO:0000313" key="2">
    <source>
        <dbReference type="EMBL" id="GGY68602.1"/>
    </source>
</evidence>
<reference evidence="3 4" key="2">
    <citation type="submission" date="2019-02" db="EMBL/GenBank/DDBJ databases">
        <title>Draft Genome Sequences of Six Type Strains of the Genus Massilia.</title>
        <authorList>
            <person name="Miess H."/>
            <person name="Frediansyhah A."/>
            <person name="Gross H."/>
        </authorList>
    </citation>
    <scope>NUCLEOTIDE SEQUENCE [LARGE SCALE GENOMIC DNA]</scope>
    <source>
        <strain evidence="3 4">DSM 17472</strain>
    </source>
</reference>
<dbReference type="Proteomes" id="UP000628442">
    <property type="component" value="Unassembled WGS sequence"/>
</dbReference>
<feature type="chain" id="PRO_5044601817" description="VCBS repeat-containing protein" evidence="1">
    <location>
        <begin position="22"/>
        <end position="149"/>
    </location>
</feature>
<sequence length="149" mass="16751">MTILKILIVTVFGLALGQAKSADSTVFSPTRSVSVSIAIEGPRVDYEIRRAGSVVSHEYVTQTENPLKLVLADYNFDGYKDFSVFHIDDGMGTYTVHYIFVYSPKANTFVELIPKCGHMFANLVRNKKGHTLSHMYYVDNVPTTCTRKY</sequence>
<keyword evidence="4" id="KW-1185">Reference proteome</keyword>
<dbReference type="InterPro" id="IPR058087">
    <property type="entry name" value="XAC2610_dom"/>
</dbReference>
<evidence type="ECO:0008006" key="6">
    <source>
        <dbReference type="Google" id="ProtNLM"/>
    </source>
</evidence>
<evidence type="ECO:0000313" key="5">
    <source>
        <dbReference type="Proteomes" id="UP000628442"/>
    </source>
</evidence>
<dbReference type="AlphaFoldDB" id="A0A411X189"/>
<dbReference type="RefSeq" id="WP_131146809.1">
    <property type="nucleotide sequence ID" value="NZ_BMWV01000024.1"/>
</dbReference>
<dbReference type="OrthoDB" id="8431028at2"/>
<evidence type="ECO:0000313" key="3">
    <source>
        <dbReference type="EMBL" id="QBI02698.1"/>
    </source>
</evidence>
<evidence type="ECO:0000313" key="4">
    <source>
        <dbReference type="Proteomes" id="UP000292307"/>
    </source>
</evidence>
<gene>
    <name evidence="3" type="ORF">EYF70_18990</name>
    <name evidence="2" type="ORF">GCM10007387_58380</name>
</gene>
<organism evidence="2 5">
    <name type="scientific">Pseudoduganella albidiflava</name>
    <dbReference type="NCBI Taxonomy" id="321983"/>
    <lineage>
        <taxon>Bacteria</taxon>
        <taxon>Pseudomonadati</taxon>
        <taxon>Pseudomonadota</taxon>
        <taxon>Betaproteobacteria</taxon>
        <taxon>Burkholderiales</taxon>
        <taxon>Oxalobacteraceae</taxon>
        <taxon>Telluria group</taxon>
        <taxon>Pseudoduganella</taxon>
    </lineage>
</organism>